<dbReference type="EMBL" id="JBHSNO010000016">
    <property type="protein sequence ID" value="MFC5591709.1"/>
    <property type="molecule type" value="Genomic_DNA"/>
</dbReference>
<proteinExistence type="predicted"/>
<sequence>MEGGDIVMDMENALEAAEKRARIRDNENVVDLASVAKEEQKANEQGYALYKLKDKNKALFVQAIQQNLDVLIRKEYLTNAELGFLFSLMPLVQLHSNGITDTETGQFMTVSDIAKYLKRDRTGISSTIQSLLEKGILLEIVDSQEIKEHKRSVTRRPIFMNPEIIYAGDRNRINATLSKLVIEFDKLERKKVLLMWKLWIRNGEEFGRLFTRKSYIELKKMKE</sequence>
<evidence type="ECO:0000313" key="1">
    <source>
        <dbReference type="EMBL" id="MFC5591709.1"/>
    </source>
</evidence>
<keyword evidence="2" id="KW-1185">Reference proteome</keyword>
<comment type="caution">
    <text evidence="1">The sequence shown here is derived from an EMBL/GenBank/DDBJ whole genome shotgun (WGS) entry which is preliminary data.</text>
</comment>
<accession>A0ABW0TQD8</accession>
<protein>
    <submittedName>
        <fullName evidence="1">MarR family transcriptional regulator</fullName>
    </submittedName>
</protein>
<reference evidence="2" key="1">
    <citation type="journal article" date="2019" name="Int. J. Syst. Evol. Microbiol.">
        <title>The Global Catalogue of Microorganisms (GCM) 10K type strain sequencing project: providing services to taxonomists for standard genome sequencing and annotation.</title>
        <authorList>
            <consortium name="The Broad Institute Genomics Platform"/>
            <consortium name="The Broad Institute Genome Sequencing Center for Infectious Disease"/>
            <person name="Wu L."/>
            <person name="Ma J."/>
        </authorList>
    </citation>
    <scope>NUCLEOTIDE SEQUENCE [LARGE SCALE GENOMIC DNA]</scope>
    <source>
        <strain evidence="2">CGMCC 4.1434</strain>
    </source>
</reference>
<dbReference type="RefSeq" id="WP_381439839.1">
    <property type="nucleotide sequence ID" value="NZ_JBHSNO010000016.1"/>
</dbReference>
<evidence type="ECO:0000313" key="2">
    <source>
        <dbReference type="Proteomes" id="UP001596109"/>
    </source>
</evidence>
<name>A0ABW0TQD8_9BACL</name>
<dbReference type="Proteomes" id="UP001596109">
    <property type="component" value="Unassembled WGS sequence"/>
</dbReference>
<gene>
    <name evidence="1" type="ORF">ACFPRA_22745</name>
</gene>
<organism evidence="1 2">
    <name type="scientific">Sporosarcina soli</name>
    <dbReference type="NCBI Taxonomy" id="334736"/>
    <lineage>
        <taxon>Bacteria</taxon>
        <taxon>Bacillati</taxon>
        <taxon>Bacillota</taxon>
        <taxon>Bacilli</taxon>
        <taxon>Bacillales</taxon>
        <taxon>Caryophanaceae</taxon>
        <taxon>Sporosarcina</taxon>
    </lineage>
</organism>